<dbReference type="Proteomes" id="UP000015102">
    <property type="component" value="Unassembled WGS sequence"/>
</dbReference>
<keyword evidence="3" id="KW-1185">Reference proteome</keyword>
<reference evidence="2" key="2">
    <citation type="submission" date="2015-06" db="UniProtKB">
        <authorList>
            <consortium name="EnsemblMetazoa"/>
        </authorList>
    </citation>
    <scope>IDENTIFICATION</scope>
</reference>
<sequence length="203" mass="23463">MEQSIETDNLEKIRRKLRLNIGQILSVFESYMTTNNENLNRLLVLVESNGTFAIFSLALQQLPPNSESEISINAIYSVNSFFSINTEIKNSMRFDIVTLSESHTYYYYPIPSIFKSDFDSFHKQVISAQEDFKRRQEEDASSNSFSWLNEYKVDTDFIAIDLKAANGTRPLIKGVSKFQEDLRNVKLNILPFRITLFTVELGM</sequence>
<dbReference type="HOGENOM" id="CLU_1350273_0_0_1"/>
<accession>T1GZM9</accession>
<dbReference type="AlphaFoldDB" id="T1GZM9"/>
<name>T1GZM9_MEGSC</name>
<feature type="domain" description="INPP5B PH" evidence="1">
    <location>
        <begin position="23"/>
        <end position="152"/>
    </location>
</feature>
<reference evidence="3" key="1">
    <citation type="submission" date="2013-02" db="EMBL/GenBank/DDBJ databases">
        <authorList>
            <person name="Hughes D."/>
        </authorList>
    </citation>
    <scope>NUCLEOTIDE SEQUENCE</scope>
    <source>
        <strain>Durham</strain>
        <strain evidence="3">NC isolate 2 -- Noor lab</strain>
    </source>
</reference>
<evidence type="ECO:0000259" key="1">
    <source>
        <dbReference type="Pfam" id="PF16776"/>
    </source>
</evidence>
<dbReference type="EMBL" id="CAQQ02196365">
    <property type="status" value="NOT_ANNOTATED_CDS"/>
    <property type="molecule type" value="Genomic_DNA"/>
</dbReference>
<evidence type="ECO:0000313" key="3">
    <source>
        <dbReference type="Proteomes" id="UP000015102"/>
    </source>
</evidence>
<dbReference type="Pfam" id="PF16776">
    <property type="entry name" value="INPP5B_PH"/>
    <property type="match status" value="1"/>
</dbReference>
<organism evidence="2 3">
    <name type="scientific">Megaselia scalaris</name>
    <name type="common">Humpbacked fly</name>
    <name type="synonym">Phora scalaris</name>
    <dbReference type="NCBI Taxonomy" id="36166"/>
    <lineage>
        <taxon>Eukaryota</taxon>
        <taxon>Metazoa</taxon>
        <taxon>Ecdysozoa</taxon>
        <taxon>Arthropoda</taxon>
        <taxon>Hexapoda</taxon>
        <taxon>Insecta</taxon>
        <taxon>Pterygota</taxon>
        <taxon>Neoptera</taxon>
        <taxon>Endopterygota</taxon>
        <taxon>Diptera</taxon>
        <taxon>Brachycera</taxon>
        <taxon>Muscomorpha</taxon>
        <taxon>Platypezoidea</taxon>
        <taxon>Phoridae</taxon>
        <taxon>Megaseliini</taxon>
        <taxon>Megaselia</taxon>
    </lineage>
</organism>
<dbReference type="Gene3D" id="2.30.29.110">
    <property type="match status" value="1"/>
</dbReference>
<dbReference type="InterPro" id="IPR031896">
    <property type="entry name" value="INPP5B_PH_dom"/>
</dbReference>
<protein>
    <recommendedName>
        <fullName evidence="1">INPP5B PH domain-containing protein</fullName>
    </recommendedName>
</protein>
<proteinExistence type="predicted"/>
<dbReference type="EnsemblMetazoa" id="MESCA009333-RA">
    <property type="protein sequence ID" value="MESCA009333-PA"/>
    <property type="gene ID" value="MESCA009333"/>
</dbReference>
<evidence type="ECO:0000313" key="2">
    <source>
        <dbReference type="EnsemblMetazoa" id="MESCA009333-PA"/>
    </source>
</evidence>
<dbReference type="STRING" id="36166.T1GZM9"/>